<feature type="non-terminal residue" evidence="1">
    <location>
        <position position="84"/>
    </location>
</feature>
<dbReference type="Gene3D" id="2.10.10.20">
    <property type="entry name" value="Carbohydrate-binding module superfamily 5/12"/>
    <property type="match status" value="1"/>
</dbReference>
<dbReference type="EMBL" id="JAOVKC010001347">
    <property type="protein sequence ID" value="MCV5626241.1"/>
    <property type="molecule type" value="Genomic_DNA"/>
</dbReference>
<feature type="non-terminal residue" evidence="1">
    <location>
        <position position="1"/>
    </location>
</feature>
<gene>
    <name evidence="1" type="ORF">OFN31_31930</name>
</gene>
<name>A0AAP3A4V0_ECOLX</name>
<sequence>VVVDGQAYEALFWTQSDNPALVANQNATGSNSRPWKPLGKAQSYSNEELNNAPQFNPETLYASDTLIRFNGVNYISQSKVQKVS</sequence>
<evidence type="ECO:0000313" key="2">
    <source>
        <dbReference type="Proteomes" id="UP001208624"/>
    </source>
</evidence>
<accession>A0AAP3A4V0</accession>
<dbReference type="AlphaFoldDB" id="A0AAP3A4V0"/>
<organism evidence="1 2">
    <name type="scientific">Escherichia coli</name>
    <dbReference type="NCBI Taxonomy" id="562"/>
    <lineage>
        <taxon>Bacteria</taxon>
        <taxon>Pseudomonadati</taxon>
        <taxon>Pseudomonadota</taxon>
        <taxon>Gammaproteobacteria</taxon>
        <taxon>Enterobacterales</taxon>
        <taxon>Enterobacteriaceae</taxon>
        <taxon>Escherichia</taxon>
    </lineage>
</organism>
<comment type="caution">
    <text evidence="1">The sequence shown here is derived from an EMBL/GenBank/DDBJ whole genome shotgun (WGS) entry which is preliminary data.</text>
</comment>
<evidence type="ECO:0000313" key="1">
    <source>
        <dbReference type="EMBL" id="MCV5626241.1"/>
    </source>
</evidence>
<proteinExistence type="predicted"/>
<dbReference type="Proteomes" id="UP001208624">
    <property type="component" value="Unassembled WGS sequence"/>
</dbReference>
<reference evidence="1" key="1">
    <citation type="submission" date="2023-06" db="EMBL/GenBank/DDBJ databases">
        <title>Deciphering the underlying mechanisms mediating the transmission of blaNDM gene from human to animals in China.</title>
        <authorList>
            <person name="Chen K."/>
            <person name="Chen S."/>
        </authorList>
    </citation>
    <scope>NUCLEOTIDE SEQUENCE</scope>
    <source>
        <strain evidence="1">1199</strain>
    </source>
</reference>
<protein>
    <submittedName>
        <fullName evidence="1">Carbohydrate-binding protein</fullName>
    </submittedName>
</protein>